<name>A0A3D8S1R9_9HELO</name>
<dbReference type="EMBL" id="PDLM01000004">
    <property type="protein sequence ID" value="RDW80041.1"/>
    <property type="molecule type" value="Genomic_DNA"/>
</dbReference>
<evidence type="ECO:0000313" key="3">
    <source>
        <dbReference type="EMBL" id="RDW80041.1"/>
    </source>
</evidence>
<keyword evidence="4" id="KW-1185">Reference proteome</keyword>
<feature type="compositionally biased region" description="Polar residues" evidence="1">
    <location>
        <begin position="435"/>
        <end position="454"/>
    </location>
</feature>
<sequence>MGGLPQAAVTVSVVVLIYSFICLVLTVLLTFLLWTYGERWTYVALLTIFTSISTFGSFVQQIHYVSDFTVIKEAQYQKALASLNIPALGFGGPAEIGDVVLYWIQFYCYNVMSLMVLFWTVSLFSASWGLKTDWLGVWRLYIGTGSKLFGILFPTIVVGLGNWKAIIENPALAFISQTILMFFSLTAGGVLLVMILFKYIKTRRLTMKHAYRSPWWASHNSKSVSSSVGMDASETNATFGTTESEAISARQSIYDRALVTRFTIGFVILAVFEVAIIMFTLVQSDSSTSLAAAGHPNFTASGAIVDICLFIPGASASLVVFLVFGTTKSWRQYWTMIVGGCGARSKLQNRSLVRRTRYATEQSVRMDTFERLPSITNEGRSTSKGDVPVNLGLDFEFEGTRVQNTTTIELSDSSDDEALRLPIQSPGGSVKLPPHQTQASTVSNTSRIPSNSPV</sequence>
<keyword evidence="2" id="KW-0472">Membrane</keyword>
<dbReference type="AlphaFoldDB" id="A0A3D8S1R9"/>
<organism evidence="3 4">
    <name type="scientific">Coleophoma cylindrospora</name>
    <dbReference type="NCBI Taxonomy" id="1849047"/>
    <lineage>
        <taxon>Eukaryota</taxon>
        <taxon>Fungi</taxon>
        <taxon>Dikarya</taxon>
        <taxon>Ascomycota</taxon>
        <taxon>Pezizomycotina</taxon>
        <taxon>Leotiomycetes</taxon>
        <taxon>Helotiales</taxon>
        <taxon>Dermateaceae</taxon>
        <taxon>Coleophoma</taxon>
    </lineage>
</organism>
<evidence type="ECO:0008006" key="5">
    <source>
        <dbReference type="Google" id="ProtNLM"/>
    </source>
</evidence>
<comment type="caution">
    <text evidence="3">The sequence shown here is derived from an EMBL/GenBank/DDBJ whole genome shotgun (WGS) entry which is preliminary data.</text>
</comment>
<evidence type="ECO:0000313" key="4">
    <source>
        <dbReference type="Proteomes" id="UP000256645"/>
    </source>
</evidence>
<evidence type="ECO:0000256" key="2">
    <source>
        <dbReference type="SAM" id="Phobius"/>
    </source>
</evidence>
<accession>A0A3D8S1R9</accession>
<feature type="transmembrane region" description="Helical" evidence="2">
    <location>
        <begin position="302"/>
        <end position="324"/>
    </location>
</feature>
<feature type="transmembrane region" description="Helical" evidence="2">
    <location>
        <begin position="172"/>
        <end position="197"/>
    </location>
</feature>
<protein>
    <recommendedName>
        <fullName evidence="5">Glycoside hydrolase</fullName>
    </recommendedName>
</protein>
<proteinExistence type="predicted"/>
<feature type="transmembrane region" description="Helical" evidence="2">
    <location>
        <begin position="140"/>
        <end position="160"/>
    </location>
</feature>
<gene>
    <name evidence="3" type="ORF">BP6252_04679</name>
</gene>
<feature type="transmembrane region" description="Helical" evidence="2">
    <location>
        <begin position="40"/>
        <end position="59"/>
    </location>
</feature>
<keyword evidence="2" id="KW-0812">Transmembrane</keyword>
<feature type="transmembrane region" description="Helical" evidence="2">
    <location>
        <begin position="7"/>
        <end position="34"/>
    </location>
</feature>
<keyword evidence="2" id="KW-1133">Transmembrane helix</keyword>
<feature type="region of interest" description="Disordered" evidence="1">
    <location>
        <begin position="406"/>
        <end position="454"/>
    </location>
</feature>
<evidence type="ECO:0000256" key="1">
    <source>
        <dbReference type="SAM" id="MobiDB-lite"/>
    </source>
</evidence>
<feature type="transmembrane region" description="Helical" evidence="2">
    <location>
        <begin position="258"/>
        <end position="282"/>
    </location>
</feature>
<dbReference type="Proteomes" id="UP000256645">
    <property type="component" value="Unassembled WGS sequence"/>
</dbReference>
<reference evidence="3 4" key="1">
    <citation type="journal article" date="2018" name="IMA Fungus">
        <title>IMA Genome-F 9: Draft genome sequence of Annulohypoxylon stygium, Aspergillus mulundensis, Berkeleyomyces basicola (syn. Thielaviopsis basicola), Ceratocystis smalleyi, two Cercospora beticola strains, Coleophoma cylindrospora, Fusarium fracticaudum, Phialophora cf. hyalina, and Morchella septimelata.</title>
        <authorList>
            <person name="Wingfield B.D."/>
            <person name="Bills G.F."/>
            <person name="Dong Y."/>
            <person name="Huang W."/>
            <person name="Nel W.J."/>
            <person name="Swalarsk-Parry B.S."/>
            <person name="Vaghefi N."/>
            <person name="Wilken P.M."/>
            <person name="An Z."/>
            <person name="de Beer Z.W."/>
            <person name="De Vos L."/>
            <person name="Chen L."/>
            <person name="Duong T.A."/>
            <person name="Gao Y."/>
            <person name="Hammerbacher A."/>
            <person name="Kikkert J.R."/>
            <person name="Li Y."/>
            <person name="Li H."/>
            <person name="Li K."/>
            <person name="Li Q."/>
            <person name="Liu X."/>
            <person name="Ma X."/>
            <person name="Naidoo K."/>
            <person name="Pethybridge S.J."/>
            <person name="Sun J."/>
            <person name="Steenkamp E.T."/>
            <person name="van der Nest M.A."/>
            <person name="van Wyk S."/>
            <person name="Wingfield M.J."/>
            <person name="Xiong C."/>
            <person name="Yue Q."/>
            <person name="Zhang X."/>
        </authorList>
    </citation>
    <scope>NUCLEOTIDE SEQUENCE [LARGE SCALE GENOMIC DNA]</scope>
    <source>
        <strain evidence="3 4">BP6252</strain>
    </source>
</reference>
<feature type="transmembrane region" description="Helical" evidence="2">
    <location>
        <begin position="110"/>
        <end position="128"/>
    </location>
</feature>
<dbReference type="OrthoDB" id="5287295at2759"/>